<evidence type="ECO:0000256" key="1">
    <source>
        <dbReference type="ARBA" id="ARBA00022679"/>
    </source>
</evidence>
<dbReference type="InterPro" id="IPR003673">
    <property type="entry name" value="CoA-Trfase_fam_III"/>
</dbReference>
<name>A0A382CE12_9ZZZZ</name>
<evidence type="ECO:0000313" key="2">
    <source>
        <dbReference type="EMBL" id="SVB23567.1"/>
    </source>
</evidence>
<evidence type="ECO:0008006" key="3">
    <source>
        <dbReference type="Google" id="ProtNLM"/>
    </source>
</evidence>
<feature type="non-terminal residue" evidence="2">
    <location>
        <position position="258"/>
    </location>
</feature>
<keyword evidence="1" id="KW-0808">Transferase</keyword>
<dbReference type="InterPro" id="IPR044855">
    <property type="entry name" value="CoA-Trfase_III_dom3_sf"/>
</dbReference>
<dbReference type="Gene3D" id="3.40.50.10540">
    <property type="entry name" value="Crotonobetainyl-coa:carnitine coa-transferase, domain 1"/>
    <property type="match status" value="1"/>
</dbReference>
<protein>
    <recommendedName>
        <fullName evidence="3">CoA transferase</fullName>
    </recommendedName>
</protein>
<dbReference type="InterPro" id="IPR023606">
    <property type="entry name" value="CoA-Trfase_III_dom_1_sf"/>
</dbReference>
<dbReference type="Gene3D" id="3.30.1540.10">
    <property type="entry name" value="formyl-coa transferase, domain 3"/>
    <property type="match status" value="1"/>
</dbReference>
<dbReference type="AlphaFoldDB" id="A0A382CE12"/>
<dbReference type="PANTHER" id="PTHR48207">
    <property type="entry name" value="SUCCINATE--HYDROXYMETHYLGLUTARATE COA-TRANSFERASE"/>
    <property type="match status" value="1"/>
</dbReference>
<dbReference type="Pfam" id="PF02515">
    <property type="entry name" value="CoA_transf_3"/>
    <property type="match status" value="1"/>
</dbReference>
<dbReference type="InterPro" id="IPR050483">
    <property type="entry name" value="CoA-transferase_III_domain"/>
</dbReference>
<proteinExistence type="predicted"/>
<dbReference type="SUPFAM" id="SSF89796">
    <property type="entry name" value="CoA-transferase family III (CaiB/BaiF)"/>
    <property type="match status" value="1"/>
</dbReference>
<reference evidence="2" key="1">
    <citation type="submission" date="2018-05" db="EMBL/GenBank/DDBJ databases">
        <authorList>
            <person name="Lanie J.A."/>
            <person name="Ng W.-L."/>
            <person name="Kazmierczak K.M."/>
            <person name="Andrzejewski T.M."/>
            <person name="Davidsen T.M."/>
            <person name="Wayne K.J."/>
            <person name="Tettelin H."/>
            <person name="Glass J.I."/>
            <person name="Rusch D."/>
            <person name="Podicherti R."/>
            <person name="Tsui H.-C.T."/>
            <person name="Winkler M.E."/>
        </authorList>
    </citation>
    <scope>NUCLEOTIDE SEQUENCE</scope>
</reference>
<dbReference type="PANTHER" id="PTHR48207:SF3">
    <property type="entry name" value="SUCCINATE--HYDROXYMETHYLGLUTARATE COA-TRANSFERASE"/>
    <property type="match status" value="1"/>
</dbReference>
<dbReference type="EMBL" id="UINC01033773">
    <property type="protein sequence ID" value="SVB23567.1"/>
    <property type="molecule type" value="Genomic_DNA"/>
</dbReference>
<accession>A0A382CE12</accession>
<organism evidence="2">
    <name type="scientific">marine metagenome</name>
    <dbReference type="NCBI Taxonomy" id="408172"/>
    <lineage>
        <taxon>unclassified sequences</taxon>
        <taxon>metagenomes</taxon>
        <taxon>ecological metagenomes</taxon>
    </lineage>
</organism>
<dbReference type="GO" id="GO:0008410">
    <property type="term" value="F:CoA-transferase activity"/>
    <property type="evidence" value="ECO:0007669"/>
    <property type="project" value="TreeGrafter"/>
</dbReference>
<sequence length="258" mass="28005">MGKLMGDMGARVIKVEPPSGVEERLVGPYKDDEPHHNMSLYFWAHNTSKESLSIDIESKEGKSILKSIVSSADVLIEDFSPGYLPSLGLGFDALSSLNPGLVMTSLTGFGQDGPYRDYKSSDIVSLAMGGIMHSCGYDDVPDTPPIRPSGDHGNKIASHYGLIGTLSALIHRDFTGKGQYIDASAHEACSSTTEAALPTYLYQEKVVFRQTGRHHGAAPTPKTLCKTSDGKYIIVFQLFNNLNSWLSLVKWMTAEGMA</sequence>
<gene>
    <name evidence="2" type="ORF">METZ01_LOCUS176421</name>
</gene>